<dbReference type="GO" id="GO:0006813">
    <property type="term" value="P:potassium ion transport"/>
    <property type="evidence" value="ECO:0007669"/>
    <property type="project" value="InterPro"/>
</dbReference>
<proteinExistence type="predicted"/>
<sequence length="603" mass="66977">MVNPLTRMTAHHRAARPESRRRREVEVPVDDQAREVVNATLRGLRAPLLMIVAVFTFCVVGLSLMPGVDADGNPHRLSLFDAFYVMSYTATTIGYGEVPNEFTIPQRMWVAGSIFASVFTWTYAVTAMFYTLTAPGFREATSELRLMRSLRRTRDPFYIVVGHGQAGTGVVEGLVAIERDVVVVDGDAERLERMAMGRRGGRVLALHGDARKVTTLGTAGLGSPWCHGVLAMTEDDETNLAIVMTVNLLRPDVPVIARSTSRVMADRMQDFFPEHVINPLDEFGTYLTMQLRKPSVHRLATWLMSPPGTELEEPRERLDDGPWVVVSDGEFGEEVSRDLTRAGLEVRDARPTGELVDLHDVTGVVVGAESDIVNLSVAARVREANPDCFLVLRQKTLGRRSTVKAFAPDATFHPAELISREALAYLVSPNYWHFVRKVMERDEEWGARVLEDLQARVGTQTPQAARLDVTEENAPALVRWLEGGHITLEQLLTHPESGEPLEVYPAVHGRGRERTAAPAPGTSLHLGDSLLVLGTAEGLGELTSTLYSDADVEKLATGVHVPHTWVFRALRGRRTTPHHTLPKGVRRRRSRLDDRDDIRRLGR</sequence>
<dbReference type="InterPro" id="IPR036291">
    <property type="entry name" value="NAD(P)-bd_dom_sf"/>
</dbReference>
<dbReference type="Pfam" id="PF07885">
    <property type="entry name" value="Ion_trans_2"/>
    <property type="match status" value="1"/>
</dbReference>
<feature type="domain" description="RCK N-terminal" evidence="4">
    <location>
        <begin position="155"/>
        <end position="277"/>
    </location>
</feature>
<dbReference type="InterPro" id="IPR050721">
    <property type="entry name" value="Trk_Ktr_HKT_K-transport"/>
</dbReference>
<feature type="transmembrane region" description="Helical" evidence="3">
    <location>
        <begin position="48"/>
        <end position="65"/>
    </location>
</feature>
<keyword evidence="3" id="KW-1133">Transmembrane helix</keyword>
<feature type="compositionally biased region" description="Basic and acidic residues" evidence="2">
    <location>
        <begin position="15"/>
        <end position="24"/>
    </location>
</feature>
<comment type="caution">
    <text evidence="5">The sequence shown here is derived from an EMBL/GenBank/DDBJ whole genome shotgun (WGS) entry which is preliminary data.</text>
</comment>
<evidence type="ECO:0000313" key="5">
    <source>
        <dbReference type="EMBL" id="PKZ41813.1"/>
    </source>
</evidence>
<evidence type="ECO:0000256" key="1">
    <source>
        <dbReference type="ARBA" id="ARBA00004651"/>
    </source>
</evidence>
<protein>
    <submittedName>
        <fullName evidence="5">Potassium transporter</fullName>
    </submittedName>
</protein>
<dbReference type="Proteomes" id="UP000234206">
    <property type="component" value="Unassembled WGS sequence"/>
</dbReference>
<keyword evidence="3" id="KW-0812">Transmembrane</keyword>
<dbReference type="PANTHER" id="PTHR43833">
    <property type="entry name" value="POTASSIUM CHANNEL PROTEIN 2-RELATED-RELATED"/>
    <property type="match status" value="1"/>
</dbReference>
<dbReference type="GO" id="GO:0005886">
    <property type="term" value="C:plasma membrane"/>
    <property type="evidence" value="ECO:0007669"/>
    <property type="project" value="UniProtKB-SubCell"/>
</dbReference>
<reference evidence="5 6" key="1">
    <citation type="submission" date="2017-12" db="EMBL/GenBank/DDBJ databases">
        <title>Phylogenetic diversity of female urinary microbiome.</title>
        <authorList>
            <person name="Thomas-White K."/>
            <person name="Wolfe A.J."/>
        </authorList>
    </citation>
    <scope>NUCLEOTIDE SEQUENCE [LARGE SCALE GENOMIC DNA]</scope>
    <source>
        <strain evidence="5 6">UMB1298</strain>
    </source>
</reference>
<gene>
    <name evidence="5" type="ORF">CYJ76_06135</name>
</gene>
<keyword evidence="3" id="KW-0472">Membrane</keyword>
<dbReference type="AlphaFoldDB" id="A0A2I1PB26"/>
<evidence type="ECO:0000313" key="6">
    <source>
        <dbReference type="Proteomes" id="UP000234206"/>
    </source>
</evidence>
<dbReference type="Gene3D" id="3.40.50.720">
    <property type="entry name" value="NAD(P)-binding Rossmann-like Domain"/>
    <property type="match status" value="1"/>
</dbReference>
<dbReference type="Gene3D" id="1.10.287.70">
    <property type="match status" value="1"/>
</dbReference>
<feature type="transmembrane region" description="Helical" evidence="3">
    <location>
        <begin position="77"/>
        <end position="96"/>
    </location>
</feature>
<dbReference type="SUPFAM" id="SSF81324">
    <property type="entry name" value="Voltage-gated potassium channels"/>
    <property type="match status" value="1"/>
</dbReference>
<dbReference type="PROSITE" id="PS51201">
    <property type="entry name" value="RCK_N"/>
    <property type="match status" value="1"/>
</dbReference>
<organism evidence="5 6">
    <name type="scientific">Kytococcus schroeteri</name>
    <dbReference type="NCBI Taxonomy" id="138300"/>
    <lineage>
        <taxon>Bacteria</taxon>
        <taxon>Bacillati</taxon>
        <taxon>Actinomycetota</taxon>
        <taxon>Actinomycetes</taxon>
        <taxon>Micrococcales</taxon>
        <taxon>Kytococcaceae</taxon>
        <taxon>Kytococcus</taxon>
    </lineage>
</organism>
<feature type="region of interest" description="Disordered" evidence="2">
    <location>
        <begin position="1"/>
        <end position="24"/>
    </location>
</feature>
<dbReference type="SUPFAM" id="SSF51735">
    <property type="entry name" value="NAD(P)-binding Rossmann-fold domains"/>
    <property type="match status" value="1"/>
</dbReference>
<accession>A0A2I1PB26</accession>
<dbReference type="RefSeq" id="WP_144043043.1">
    <property type="nucleotide sequence ID" value="NZ_PKIZ01000009.1"/>
</dbReference>
<evidence type="ECO:0000256" key="3">
    <source>
        <dbReference type="SAM" id="Phobius"/>
    </source>
</evidence>
<keyword evidence="6" id="KW-1185">Reference proteome</keyword>
<evidence type="ECO:0000259" key="4">
    <source>
        <dbReference type="PROSITE" id="PS51201"/>
    </source>
</evidence>
<feature type="transmembrane region" description="Helical" evidence="3">
    <location>
        <begin position="108"/>
        <end position="132"/>
    </location>
</feature>
<name>A0A2I1PB26_9MICO</name>
<dbReference type="InterPro" id="IPR013099">
    <property type="entry name" value="K_chnl_dom"/>
</dbReference>
<dbReference type="InterPro" id="IPR003148">
    <property type="entry name" value="RCK_N"/>
</dbReference>
<comment type="subcellular location">
    <subcellularLocation>
        <location evidence="1">Cell membrane</location>
        <topology evidence="1">Multi-pass membrane protein</topology>
    </subcellularLocation>
</comment>
<dbReference type="EMBL" id="PKIZ01000009">
    <property type="protein sequence ID" value="PKZ41813.1"/>
    <property type="molecule type" value="Genomic_DNA"/>
</dbReference>
<dbReference type="OrthoDB" id="9781411at2"/>
<dbReference type="PANTHER" id="PTHR43833:SF9">
    <property type="entry name" value="POTASSIUM CHANNEL PROTEIN YUGO-RELATED"/>
    <property type="match status" value="1"/>
</dbReference>
<evidence type="ECO:0000256" key="2">
    <source>
        <dbReference type="SAM" id="MobiDB-lite"/>
    </source>
</evidence>
<dbReference type="Pfam" id="PF02254">
    <property type="entry name" value="TrkA_N"/>
    <property type="match status" value="1"/>
</dbReference>